<sequence length="667" mass="73748">MESEEPHLTPETADLRLNEMALGDVSALQAGHYSLHVSAEVSSSSGKHNDKDLAPVFEQTSVETSQRDMLSPGGGFRPVTNQTQAYASDGTSMTYSSIRTEPPLPEQNAVYENMYFDTDTQSSILQHQQKQHSEDRDEIQACFLDGASMGHSSLSTGPSETRQSAVYENVYFDPNVQPSMSSEQQPQQQRQQQHQRQQQEQHLQQQETQSDEDTFNSETCVESSRALSPDRDVEELNLKNDMEGKSVAAGEDLPSSSGSAKQPVQSQESIEIVHILVTARERGETFCVDEQEMVPLRCPEYENTQGSKSFHHRTISSPASFLQTKNRLTVGAVNMADSGIALSTNNLEDSGSSCLTDSMKSSYHATTMRNSEHEQLVFDFSPARQKILSSSSGFNSTENLDAEFHPGLPLSSRVESLSSPLFSPIYFQPVSFKNLSSEYPVPPAIDRKANAYLKLMASNANKRYHLVEDEDEDCSGQFADADPPDHCHQLHEISSQSEESLLDAADFARRIPPGYKKTTSDSGQLYPGMAFEELDRLTQMAAGARPKTRKKDRGRKRKKKKKGAGHVSEHVPELSLVLPSGPPTTGRGCSSSAELLSPSIEDPFDDRFRLDTTGDETDVFLDDTEDATFVSGGNGNSTAKNWYFHYFCRRDNNFPDISLTLASPGSV</sequence>
<feature type="compositionally biased region" description="Polar residues" evidence="1">
    <location>
        <begin position="150"/>
        <end position="166"/>
    </location>
</feature>
<feature type="compositionally biased region" description="Polar residues" evidence="1">
    <location>
        <begin position="216"/>
        <end position="226"/>
    </location>
</feature>
<evidence type="ECO:0000256" key="1">
    <source>
        <dbReference type="SAM" id="MobiDB-lite"/>
    </source>
</evidence>
<feature type="compositionally biased region" description="Basic residues" evidence="1">
    <location>
        <begin position="546"/>
        <end position="564"/>
    </location>
</feature>
<feature type="region of interest" description="Disordered" evidence="1">
    <location>
        <begin position="38"/>
        <end position="81"/>
    </location>
</feature>
<name>A0AAV4FC80_9GAST</name>
<dbReference type="EMBL" id="BMAT01000645">
    <property type="protein sequence ID" value="GFR70293.1"/>
    <property type="molecule type" value="Genomic_DNA"/>
</dbReference>
<evidence type="ECO:0000313" key="2">
    <source>
        <dbReference type="EMBL" id="GFR70293.1"/>
    </source>
</evidence>
<feature type="compositionally biased region" description="Polar residues" evidence="1">
    <location>
        <begin position="254"/>
        <end position="267"/>
    </location>
</feature>
<comment type="caution">
    <text evidence="2">The sequence shown here is derived from an EMBL/GenBank/DDBJ whole genome shotgun (WGS) entry which is preliminary data.</text>
</comment>
<feature type="compositionally biased region" description="Basic and acidic residues" evidence="1">
    <location>
        <begin position="228"/>
        <end position="244"/>
    </location>
</feature>
<accession>A0AAV4FC80</accession>
<protein>
    <submittedName>
        <fullName evidence="2">Uncharacterized protein</fullName>
    </submittedName>
</protein>
<gene>
    <name evidence="2" type="ORF">ElyMa_000324200</name>
</gene>
<feature type="non-terminal residue" evidence="2">
    <location>
        <position position="667"/>
    </location>
</feature>
<feature type="region of interest" description="Disordered" evidence="1">
    <location>
        <begin position="120"/>
        <end position="267"/>
    </location>
</feature>
<feature type="compositionally biased region" description="Polar residues" evidence="1">
    <location>
        <begin position="58"/>
        <end position="68"/>
    </location>
</feature>
<dbReference type="AlphaFoldDB" id="A0AAV4FC80"/>
<organism evidence="2 3">
    <name type="scientific">Elysia marginata</name>
    <dbReference type="NCBI Taxonomy" id="1093978"/>
    <lineage>
        <taxon>Eukaryota</taxon>
        <taxon>Metazoa</taxon>
        <taxon>Spiralia</taxon>
        <taxon>Lophotrochozoa</taxon>
        <taxon>Mollusca</taxon>
        <taxon>Gastropoda</taxon>
        <taxon>Heterobranchia</taxon>
        <taxon>Euthyneura</taxon>
        <taxon>Panpulmonata</taxon>
        <taxon>Sacoglossa</taxon>
        <taxon>Placobranchoidea</taxon>
        <taxon>Plakobranchidae</taxon>
        <taxon>Elysia</taxon>
    </lineage>
</organism>
<feature type="region of interest" description="Disordered" evidence="1">
    <location>
        <begin position="538"/>
        <end position="596"/>
    </location>
</feature>
<evidence type="ECO:0000313" key="3">
    <source>
        <dbReference type="Proteomes" id="UP000762676"/>
    </source>
</evidence>
<proteinExistence type="predicted"/>
<dbReference type="Proteomes" id="UP000762676">
    <property type="component" value="Unassembled WGS sequence"/>
</dbReference>
<keyword evidence="3" id="KW-1185">Reference proteome</keyword>
<reference evidence="2 3" key="1">
    <citation type="journal article" date="2021" name="Elife">
        <title>Chloroplast acquisition without the gene transfer in kleptoplastic sea slugs, Plakobranchus ocellatus.</title>
        <authorList>
            <person name="Maeda T."/>
            <person name="Takahashi S."/>
            <person name="Yoshida T."/>
            <person name="Shimamura S."/>
            <person name="Takaki Y."/>
            <person name="Nagai Y."/>
            <person name="Toyoda A."/>
            <person name="Suzuki Y."/>
            <person name="Arimoto A."/>
            <person name="Ishii H."/>
            <person name="Satoh N."/>
            <person name="Nishiyama T."/>
            <person name="Hasebe M."/>
            <person name="Maruyama T."/>
            <person name="Minagawa J."/>
            <person name="Obokata J."/>
            <person name="Shigenobu S."/>
        </authorList>
    </citation>
    <scope>NUCLEOTIDE SEQUENCE [LARGE SCALE GENOMIC DNA]</scope>
</reference>
<feature type="compositionally biased region" description="Low complexity" evidence="1">
    <location>
        <begin position="184"/>
        <end position="208"/>
    </location>
</feature>